<comment type="caution">
    <text evidence="2">The sequence shown here is derived from an EMBL/GenBank/DDBJ whole genome shotgun (WGS) entry which is preliminary data.</text>
</comment>
<keyword evidence="2" id="KW-0378">Hydrolase</keyword>
<dbReference type="PANTHER" id="PTHR15032:SF4">
    <property type="entry name" value="N-ACYL-PHOSPHATIDYLETHANOLAMINE-HYDROLYZING PHOSPHOLIPASE D"/>
    <property type="match status" value="1"/>
</dbReference>
<evidence type="ECO:0000313" key="3">
    <source>
        <dbReference type="Proteomes" id="UP001429601"/>
    </source>
</evidence>
<accession>A0ABX0Q7Q1</accession>
<gene>
    <name evidence="2" type="ORF">HBF26_12120</name>
</gene>
<dbReference type="PANTHER" id="PTHR15032">
    <property type="entry name" value="N-ACYL-PHOSPHATIDYLETHANOLAMINE-HYDROLYZING PHOSPHOLIPASE D"/>
    <property type="match status" value="1"/>
</dbReference>
<dbReference type="InterPro" id="IPR036866">
    <property type="entry name" value="RibonucZ/Hydroxyglut_hydro"/>
</dbReference>
<dbReference type="InterPro" id="IPR001279">
    <property type="entry name" value="Metallo-B-lactamas"/>
</dbReference>
<organism evidence="2 3">
    <name type="scientific">Luteibacter jiangsuensis</name>
    <dbReference type="NCBI Taxonomy" id="637577"/>
    <lineage>
        <taxon>Bacteria</taxon>
        <taxon>Pseudomonadati</taxon>
        <taxon>Pseudomonadota</taxon>
        <taxon>Gammaproteobacteria</taxon>
        <taxon>Lysobacterales</taxon>
        <taxon>Rhodanobacteraceae</taxon>
        <taxon>Luteibacter</taxon>
    </lineage>
</organism>
<proteinExistence type="predicted"/>
<evidence type="ECO:0000313" key="2">
    <source>
        <dbReference type="EMBL" id="NID05637.1"/>
    </source>
</evidence>
<feature type="domain" description="Metallo-beta-lactamase" evidence="1">
    <location>
        <begin position="101"/>
        <end position="294"/>
    </location>
</feature>
<sequence>MSLSPGISSVTTLTTQVPSYAGSPQYRDGRFHNPIPRPSMGWWAGLKLTLSFFFAKPKGTVPDRPIPVRSLTRAQLDAAPDRSLYRLGHSTVLLKLRGRYWLTDPVFSERASPVQWAGPARFHAPPIDIDELPPLAGVILSHNHYDHLDRAAVTRLAAKTECFLTPLGVGDQLVGWGIDPDKVEQRDWWQSADLGGLQCTATPAQHFSGRGLGDGDSSLWASWVIQDRDLRLFFSGDSGYFDGFKAIGDAFGPFDITLMETGAYDRRWAFVHMHPEETLQAHVDLRGRWLLPIHNGTFDLAMHEWHEPFERIAALAAARGVSLITPEMGERVHLESPQSGSAWWRSVVE</sequence>
<dbReference type="SUPFAM" id="SSF56281">
    <property type="entry name" value="Metallo-hydrolase/oxidoreductase"/>
    <property type="match status" value="1"/>
</dbReference>
<dbReference type="Pfam" id="PF12706">
    <property type="entry name" value="Lactamase_B_2"/>
    <property type="match status" value="1"/>
</dbReference>
<name>A0ABX0Q7Q1_9GAMM</name>
<reference evidence="2 3" key="1">
    <citation type="journal article" date="2011" name="Curr. Microbiol.">
        <title>Luteibacter jiangsuensis sp. nov.: a methamidophos-degrading bacterium isolated from a methamidophos-manufacturing factory.</title>
        <authorList>
            <person name="Wang L."/>
            <person name="Wang G.L."/>
            <person name="Li S.P."/>
            <person name="Jiang J.D."/>
        </authorList>
    </citation>
    <scope>NUCLEOTIDE SEQUENCE [LARGE SCALE GENOMIC DNA]</scope>
    <source>
        <strain evidence="2 3">CGMCC 1.10133</strain>
    </source>
</reference>
<keyword evidence="3" id="KW-1185">Reference proteome</keyword>
<protein>
    <submittedName>
        <fullName evidence="2">Hydrolase</fullName>
    </submittedName>
</protein>
<dbReference type="EMBL" id="JAAQQR010000005">
    <property type="protein sequence ID" value="NID05637.1"/>
    <property type="molecule type" value="Genomic_DNA"/>
</dbReference>
<dbReference type="Proteomes" id="UP001429601">
    <property type="component" value="Unassembled WGS sequence"/>
</dbReference>
<dbReference type="Gene3D" id="3.60.15.10">
    <property type="entry name" value="Ribonuclease Z/Hydroxyacylglutathione hydrolase-like"/>
    <property type="match status" value="1"/>
</dbReference>
<evidence type="ECO:0000259" key="1">
    <source>
        <dbReference type="Pfam" id="PF12706"/>
    </source>
</evidence>
<dbReference type="GO" id="GO:0016787">
    <property type="term" value="F:hydrolase activity"/>
    <property type="evidence" value="ECO:0007669"/>
    <property type="project" value="UniProtKB-KW"/>
</dbReference>